<dbReference type="SUPFAM" id="SSF52540">
    <property type="entry name" value="P-loop containing nucleoside triphosphate hydrolases"/>
    <property type="match status" value="1"/>
</dbReference>
<reference evidence="1 2" key="1">
    <citation type="journal article" date="2020" name="Genes (Basel)">
        <title>Genomic Comparison of Insect Gut Symbionts from Divergent Burkholderia Subclades.</title>
        <authorList>
            <person name="Takeshita K."/>
            <person name="Kikuchi Y."/>
        </authorList>
    </citation>
    <scope>NUCLEOTIDE SEQUENCE [LARGE SCALE GENOMIC DNA]</scope>
    <source>
        <strain evidence="1 2">PGU16</strain>
        <plasmid evidence="1 2">PPGU16_p3</plasmid>
    </source>
</reference>
<evidence type="ECO:0008006" key="3">
    <source>
        <dbReference type="Google" id="ProtNLM"/>
    </source>
</evidence>
<dbReference type="NCBIfam" id="NF041292">
    <property type="entry name" value="StbB"/>
    <property type="match status" value="1"/>
</dbReference>
<evidence type="ECO:0000313" key="1">
    <source>
        <dbReference type="EMBL" id="BCF95423.1"/>
    </source>
</evidence>
<sequence>MKILVANRSGNVGKTTTVRHLLAPRIKEPEIVSVETINSDESDEGAIRGQQFALVQDLLLTVDDVVVDVGSSNFESFRDLMRTYDGSHEDFDLFVVPVVPETKQERDTILTIKDLADIGVPPQKIVVLFNKLEREEQIDEAFPMLRAFHASEKLFSLRRDAFVLANPIFATLRKMPGRSIIEIRDDQADYKQMLADAMKNGASEDEKSHIKSLIATKRLAAGVVTQLDSAFKALTRKGKAGE</sequence>
<dbReference type="Proteomes" id="UP000510888">
    <property type="component" value="Plasmid PPGU16_p3"/>
</dbReference>
<gene>
    <name evidence="1" type="ORF">PPGU16_84900</name>
</gene>
<dbReference type="RefSeq" id="WP_180727776.1">
    <property type="nucleotide sequence ID" value="NZ_AP023178.1"/>
</dbReference>
<dbReference type="KEGG" id="plad:PPGU16_84900"/>
<name>A0A7I8C3N5_9BURK</name>
<geneLocation type="plasmid" evidence="1 2">
    <name>PPGU16_p3</name>
</geneLocation>
<organism evidence="1 2">
    <name type="scientific">Paraburkholderia largidicola</name>
    <dbReference type="NCBI Taxonomy" id="3014751"/>
    <lineage>
        <taxon>Bacteria</taxon>
        <taxon>Pseudomonadati</taxon>
        <taxon>Pseudomonadota</taxon>
        <taxon>Betaproteobacteria</taxon>
        <taxon>Burkholderiales</taxon>
        <taxon>Burkholderiaceae</taxon>
        <taxon>Paraburkholderia</taxon>
    </lineage>
</organism>
<keyword evidence="2" id="KW-1185">Reference proteome</keyword>
<evidence type="ECO:0000313" key="2">
    <source>
        <dbReference type="Proteomes" id="UP000510888"/>
    </source>
</evidence>
<accession>A0A7I8C3N5</accession>
<dbReference type="InterPro" id="IPR047985">
    <property type="entry name" value="StbB-like"/>
</dbReference>
<proteinExistence type="predicted"/>
<dbReference type="InterPro" id="IPR027417">
    <property type="entry name" value="P-loop_NTPase"/>
</dbReference>
<dbReference type="AlphaFoldDB" id="A0A7I8C3N5"/>
<protein>
    <recommendedName>
        <fullName evidence="3">Plasmid stability protein StbB</fullName>
    </recommendedName>
</protein>
<keyword evidence="1" id="KW-0614">Plasmid</keyword>
<dbReference type="EMBL" id="AP023178">
    <property type="protein sequence ID" value="BCF95423.1"/>
    <property type="molecule type" value="Genomic_DNA"/>
</dbReference>